<dbReference type="SUPFAM" id="SSF158235">
    <property type="entry name" value="SOCS box-like"/>
    <property type="match status" value="1"/>
</dbReference>
<dbReference type="Pfam" id="PF00023">
    <property type="entry name" value="Ank"/>
    <property type="match status" value="1"/>
</dbReference>
<feature type="repeat" description="ANK" evidence="4">
    <location>
        <begin position="274"/>
        <end position="306"/>
    </location>
</feature>
<accession>V8NP73</accession>
<dbReference type="GO" id="GO:0035556">
    <property type="term" value="P:intracellular signal transduction"/>
    <property type="evidence" value="ECO:0007669"/>
    <property type="project" value="InterPro"/>
</dbReference>
<gene>
    <name evidence="6" type="primary">ASB2</name>
    <name evidence="6" type="ORF">L345_10904</name>
</gene>
<evidence type="ECO:0000256" key="4">
    <source>
        <dbReference type="PROSITE-ProRule" id="PRU00023"/>
    </source>
</evidence>
<comment type="caution">
    <text evidence="6">The sequence shown here is derived from an EMBL/GenBank/DDBJ whole genome shotgun (WGS) entry which is preliminary data.</text>
</comment>
<evidence type="ECO:0000313" key="6">
    <source>
        <dbReference type="EMBL" id="ETE63337.1"/>
    </source>
</evidence>
<dbReference type="FunFam" id="1.25.40.20:FF:000246">
    <property type="entry name" value="Ankyrin repeat and SOCS box containing 2"/>
    <property type="match status" value="1"/>
</dbReference>
<reference evidence="6 7" key="1">
    <citation type="journal article" date="2013" name="Proc. Natl. Acad. Sci. U.S.A.">
        <title>The king cobra genome reveals dynamic gene evolution and adaptation in the snake venom system.</title>
        <authorList>
            <person name="Vonk F.J."/>
            <person name="Casewell N.R."/>
            <person name="Henkel C.V."/>
            <person name="Heimberg A.M."/>
            <person name="Jansen H.J."/>
            <person name="McCleary R.J."/>
            <person name="Kerkkamp H.M."/>
            <person name="Vos R.A."/>
            <person name="Guerreiro I."/>
            <person name="Calvete J.J."/>
            <person name="Wuster W."/>
            <person name="Woods A.E."/>
            <person name="Logan J.M."/>
            <person name="Harrison R.A."/>
            <person name="Castoe T.A."/>
            <person name="de Koning A.P."/>
            <person name="Pollock D.D."/>
            <person name="Yandell M."/>
            <person name="Calderon D."/>
            <person name="Renjifo C."/>
            <person name="Currier R.B."/>
            <person name="Salgado D."/>
            <person name="Pla D."/>
            <person name="Sanz L."/>
            <person name="Hyder A.S."/>
            <person name="Ribeiro J.M."/>
            <person name="Arntzen J.W."/>
            <person name="van den Thillart G.E."/>
            <person name="Boetzer M."/>
            <person name="Pirovano W."/>
            <person name="Dirks R.P."/>
            <person name="Spaink H.P."/>
            <person name="Duboule D."/>
            <person name="McGlinn E."/>
            <person name="Kini R.M."/>
            <person name="Richardson M.K."/>
        </authorList>
    </citation>
    <scope>NUCLEOTIDE SEQUENCE</scope>
    <source>
        <tissue evidence="6">Blood</tissue>
    </source>
</reference>
<dbReference type="GO" id="GO:0016567">
    <property type="term" value="P:protein ubiquitination"/>
    <property type="evidence" value="ECO:0007669"/>
    <property type="project" value="UniProtKB-UniPathway"/>
</dbReference>
<dbReference type="Gene3D" id="1.10.750.20">
    <property type="entry name" value="SOCS box"/>
    <property type="match status" value="1"/>
</dbReference>
<feature type="repeat" description="ANK" evidence="4">
    <location>
        <begin position="241"/>
        <end position="273"/>
    </location>
</feature>
<keyword evidence="2" id="KW-0677">Repeat</keyword>
<evidence type="ECO:0000313" key="7">
    <source>
        <dbReference type="Proteomes" id="UP000018936"/>
    </source>
</evidence>
<organism evidence="6 7">
    <name type="scientific">Ophiophagus hannah</name>
    <name type="common">King cobra</name>
    <name type="synonym">Naja hannah</name>
    <dbReference type="NCBI Taxonomy" id="8665"/>
    <lineage>
        <taxon>Eukaryota</taxon>
        <taxon>Metazoa</taxon>
        <taxon>Chordata</taxon>
        <taxon>Craniata</taxon>
        <taxon>Vertebrata</taxon>
        <taxon>Euteleostomi</taxon>
        <taxon>Lepidosauria</taxon>
        <taxon>Squamata</taxon>
        <taxon>Bifurcata</taxon>
        <taxon>Unidentata</taxon>
        <taxon>Episquamata</taxon>
        <taxon>Toxicofera</taxon>
        <taxon>Serpentes</taxon>
        <taxon>Colubroidea</taxon>
        <taxon>Elapidae</taxon>
        <taxon>Elapinae</taxon>
        <taxon>Ophiophagus</taxon>
    </lineage>
</organism>
<dbReference type="InterPro" id="IPR001496">
    <property type="entry name" value="SOCS_box"/>
</dbReference>
<dbReference type="PROSITE" id="PS50330">
    <property type="entry name" value="UIM"/>
    <property type="match status" value="1"/>
</dbReference>
<dbReference type="PRINTS" id="PR01415">
    <property type="entry name" value="ANKYRIN"/>
</dbReference>
<protein>
    <submittedName>
        <fullName evidence="6">Ankyrin repeat and SOCS box protein 2</fullName>
    </submittedName>
</protein>
<dbReference type="PANTHER" id="PTHR24173">
    <property type="entry name" value="ANKYRIN REPEAT CONTAINING"/>
    <property type="match status" value="1"/>
</dbReference>
<dbReference type="Pfam" id="PF12796">
    <property type="entry name" value="Ank_2"/>
    <property type="match status" value="3"/>
</dbReference>
<evidence type="ECO:0000256" key="3">
    <source>
        <dbReference type="ARBA" id="ARBA00023043"/>
    </source>
</evidence>
<dbReference type="SMART" id="SM00248">
    <property type="entry name" value="ANK"/>
    <property type="match status" value="11"/>
</dbReference>
<dbReference type="Gene3D" id="1.25.40.20">
    <property type="entry name" value="Ankyrin repeat-containing domain"/>
    <property type="match status" value="4"/>
</dbReference>
<dbReference type="PANTHER" id="PTHR24173:SF33">
    <property type="entry name" value="ANKYRIN REPEAT AND SOCS BOX PROTEIN 2"/>
    <property type="match status" value="1"/>
</dbReference>
<dbReference type="EMBL" id="AZIM01002795">
    <property type="protein sequence ID" value="ETE63337.1"/>
    <property type="molecule type" value="Genomic_DNA"/>
</dbReference>
<dbReference type="Pfam" id="PF13637">
    <property type="entry name" value="Ank_4"/>
    <property type="match status" value="1"/>
</dbReference>
<dbReference type="PROSITE" id="PS50225">
    <property type="entry name" value="SOCS"/>
    <property type="match status" value="1"/>
</dbReference>
<dbReference type="UniPathway" id="UPA00143"/>
<keyword evidence="3 4" id="KW-0040">ANK repeat</keyword>
<dbReference type="SUPFAM" id="SSF48403">
    <property type="entry name" value="Ankyrin repeat"/>
    <property type="match status" value="2"/>
</dbReference>
<dbReference type="OrthoDB" id="539213at2759"/>
<dbReference type="InterPro" id="IPR036770">
    <property type="entry name" value="Ankyrin_rpt-contain_sf"/>
</dbReference>
<feature type="repeat" description="ANK" evidence="4">
    <location>
        <begin position="307"/>
        <end position="339"/>
    </location>
</feature>
<evidence type="ECO:0000259" key="5">
    <source>
        <dbReference type="PROSITE" id="PS50225"/>
    </source>
</evidence>
<dbReference type="SMART" id="SM00253">
    <property type="entry name" value="SOCS"/>
    <property type="match status" value="1"/>
</dbReference>
<dbReference type="Proteomes" id="UP000018936">
    <property type="component" value="Unassembled WGS sequence"/>
</dbReference>
<dbReference type="PROSITE" id="PS50297">
    <property type="entry name" value="ANK_REP_REGION"/>
    <property type="match status" value="7"/>
</dbReference>
<feature type="repeat" description="ANK" evidence="4">
    <location>
        <begin position="373"/>
        <end position="405"/>
    </location>
</feature>
<feature type="repeat" description="ANK" evidence="4">
    <location>
        <begin position="340"/>
        <end position="372"/>
    </location>
</feature>
<name>V8NP73_OPHHA</name>
<keyword evidence="7" id="KW-1185">Reference proteome</keyword>
<dbReference type="InterPro" id="IPR003903">
    <property type="entry name" value="UIM_dom"/>
</dbReference>
<dbReference type="AlphaFoldDB" id="V8NP73"/>
<feature type="repeat" description="ANK" evidence="4">
    <location>
        <begin position="406"/>
        <end position="438"/>
    </location>
</feature>
<dbReference type="PROSITE" id="PS50088">
    <property type="entry name" value="ANK_REPEAT"/>
    <property type="match status" value="7"/>
</dbReference>
<dbReference type="FunFam" id="1.10.750.20:FF:000001">
    <property type="entry name" value="Ankyrin repeat and SOCS box containing 1"/>
    <property type="match status" value="1"/>
</dbReference>
<dbReference type="SMART" id="SM00969">
    <property type="entry name" value="SOCS_box"/>
    <property type="match status" value="1"/>
</dbReference>
<sequence>MTTQVTVARAGTIGHEEYSLYSSMSEEELIQMAIEQSLTEDPAEQIAAQKTVTAAPPPFAFSDFFTRTDMICFSYSEYFSLFYSCCHHFRRATQSGGQTSASGSGVRRRYDGSFFILPQAEVLDPVVLVIKEGDETALHNMIQAGKNLTQPNKDGWLPLHEAAYYGQEGCLKLLHKCNNCHGRAFSLDHSGVLDYNFICLAMLPRTELWFHTSGMRCMLCLMWFNVLSIAFPGTIDQRTLQEETALYLATNRGNIDCMRSLLQAGAEPDIANKVRETPLYKACERKNSEAVQVLLQYNADVNHRCNRGWTALHEAVARNDLEIIEFLLQGGAKVESTNCYGITSLFVAAESGHLEALRYLAKCGADINTQASDKASALYEASKNGHEKIVEFLLSQGADANKTNKDGFLPIHVASKKGYYEIVKMLLPVTSRTRIKRSGISPLHLAAERNHDDVLEELIDAGFDVNATLSFERSRLYEDRRTSILYFAVFNNNVYTTELLLEAGADPNVDLINPLLISIRHGCLKTMKLLLDYGANINAYVVSHPTTFPATVMFSMKYLVLLKYLMDMGCDANSCFTCSYGCGPHPPIDIRRDRYNDPAVNNDNKMVQFCEMVSTPEMSRWAGPIIDVLLDYVGNVQLCSRLKEQIDSYEDWSNIKIKAEPPRPLAHLCRIKIRIVIGKNRFSLIDTLPLPRRLIRYLQYDSTQ</sequence>
<evidence type="ECO:0000256" key="1">
    <source>
        <dbReference type="ARBA" id="ARBA00004906"/>
    </source>
</evidence>
<dbReference type="Pfam" id="PF07525">
    <property type="entry name" value="SOCS_box"/>
    <property type="match status" value="1"/>
</dbReference>
<comment type="pathway">
    <text evidence="1">Protein modification; protein ubiquitination.</text>
</comment>
<evidence type="ECO:0000256" key="2">
    <source>
        <dbReference type="ARBA" id="ARBA00022737"/>
    </source>
</evidence>
<dbReference type="InterPro" id="IPR036036">
    <property type="entry name" value="SOCS_box-like_dom_sf"/>
</dbReference>
<feature type="repeat" description="ANK" evidence="4">
    <location>
        <begin position="438"/>
        <end position="470"/>
    </location>
</feature>
<dbReference type="InterPro" id="IPR002110">
    <property type="entry name" value="Ankyrin_rpt"/>
</dbReference>
<proteinExistence type="predicted"/>
<feature type="domain" description="SOCS box" evidence="5">
    <location>
        <begin position="657"/>
        <end position="704"/>
    </location>
</feature>
<feature type="non-terminal residue" evidence="6">
    <location>
        <position position="1"/>
    </location>
</feature>